<evidence type="ECO:0000256" key="3">
    <source>
        <dbReference type="ARBA" id="ARBA00022680"/>
    </source>
</evidence>
<sequence length="1379" mass="154467">MAQHHELTQRCTLENRPIPYSLTEADLLSGIKHSAAAGLFRSFQLNTGKDVRDETVKFELLLGVYTNSIEFVKFLETSLAVSCINTEFKDLKRMVDGKIQFKVNVPTIAYNDGRPPSKQRMYIVMKTCTKHHIGVEMELNMEDLETLQSTPTTDLDEYEYVGAIKTVTSAMKFCVDALERGLINTVLSTKLRQAPPVFILKPLTNTALIEHGFKTATKANIISACRRHLLDHSFFLDRAMVSQNPRSHLITSISDIIGVVSSETVFKGISTYTMEDGTNIEGVIETTDGVMRELLNIFGQKDTVMIGPSAYANYVIKGENLVTAISYGRAMYSFDQFKDRILDTDGHLTDRPEDMHARMSGGRTKISSSIIKIGSNNICLESLQNMYSQAQACFPLHRRMQYSYFFPVGLHLNQPRYTTSNVVKGLEISLRLPTEAWVVNKNNIPQKFSFSEALRTTCHPRVHNPSPCATALQKRFQRTRANPSYYGRRHIQPNTMNLYVLVTQYYMGKMHAEVTDIAKKATMTRDELLHPTNEELLRLEVHPFFDFYAETGGDQEISYRATHRIMAGNIPGGLAPGSLHESRGWQFSRSTDVEHTLNDSILGRLRETSSDPTYPILCYVVEAMIHGQEDKFLINADLITLIIVTYWNSSGNLAFINSYFMIKCICLYLGKGVLRKDIHMLYRSIYGEIQALYQAMIKTIGNEAAEGADIGTLAHALLDSSLLPPFTYRDIFSPLIRAHQNGEAKVLIGPTTYSETDRADEHITIRGKMEDLVDDMLNIYTERANEDHDHNYRLFVGPEDHPEEAIMEKIFYYVLLPVYSGGKICGAGIDFEHLSLIVTYNGPIFSNYHPDEDSILEHLENGTLRDLILTSDIRPTVGMIKNLCTSFLTCPPITQMARIKCQRDLCQSQATHQEGKSVEHTVIVNGIAAFQISSSFKPVCEKFMYPVPFHIMYSHPSVAAALHGTVADYITRVPSQKGMAGFNVPPELMAEFREWHKTPMGIYPLSCPAATTSIDALIMMHMKLSPISFIIQGQCNIHPGFALTCVRTDEVLGEYLMYSSRASSSIFIGQPTVTRKDVKSDSVTFEVTHEIGTIENGLGYSSTLSPAKVVAITTDMGTHAQDMFVTHPSDRFGSRHIMQYIKTKTGGDKASHPPKDPRIYITGTATVTKPGLGHGQLSTCECILTPANADIGYFQSTNNPRGRASCVVSCDSGNQDAADKMVYDHSTPDINYEHRSTINPWASQIGSLGDILYNSQYRQVSVPGIYSPCRPFFSKDDIMRNNKTLYSLINEYTTRLLGNPATSSSDVQYTVINGTDVFLEQPSLILQEAFPTVCTSHRALLDEYMSNTRNHAPIHIADYLIEEVAPVHRILKIGNKTAY</sequence>
<keyword evidence="6" id="KW-1185">Reference proteome</keyword>
<keyword evidence="4" id="KW-0946">Virion</keyword>
<organism evidence="5">
    <name type="scientific">Vombatid gammaherpesvirus 1</name>
    <dbReference type="NCBI Taxonomy" id="2052651"/>
    <lineage>
        <taxon>Viruses</taxon>
        <taxon>Duplodnaviria</taxon>
        <taxon>Heunggongvirae</taxon>
        <taxon>Peploviricota</taxon>
        <taxon>Herviviricetes</taxon>
        <taxon>Herpesvirales</taxon>
        <taxon>Orthoherpesviridae</taxon>
        <taxon>Gammaherpesvirinae</taxon>
        <taxon>Manticavirus</taxon>
        <taxon>Manticavirus vombatidgamma1</taxon>
    </lineage>
</organism>
<protein>
    <submittedName>
        <fullName evidence="5">Major capsid protein</fullName>
    </submittedName>
</protein>
<evidence type="ECO:0000313" key="5">
    <source>
        <dbReference type="EMBL" id="AZB49124.1"/>
    </source>
</evidence>
<proteinExistence type="predicted"/>
<dbReference type="EMBL" id="MG452721">
    <property type="protein sequence ID" value="AZB49124.1"/>
    <property type="molecule type" value="Genomic_DNA"/>
</dbReference>
<accession>A0A3S5HA03</accession>
<dbReference type="GO" id="GO:0039622">
    <property type="term" value="C:T=16 icosahedral viral capsid"/>
    <property type="evidence" value="ECO:0007669"/>
    <property type="project" value="UniProtKB-KW"/>
</dbReference>
<dbReference type="GeneID" id="65102678"/>
<reference evidence="5" key="1">
    <citation type="submission" date="2017-11" db="EMBL/GenBank/DDBJ databases">
        <title>The distinct marsupial branch of gammaherpesviruses includes novel host-derived genes seldom found in other viruses.</title>
        <authorList>
            <person name="Vaz P.K."/>
        </authorList>
    </citation>
    <scope>NUCLEOTIDE SEQUENCE</scope>
    <source>
        <strain evidence="5">V3187/11</strain>
    </source>
</reference>
<dbReference type="KEGG" id="vg:65102678"/>
<dbReference type="PRINTS" id="PR00235">
    <property type="entry name" value="HSVCAPSIDMCP"/>
</dbReference>
<name>A0A3S5HA03_9GAMA</name>
<dbReference type="InterPro" id="IPR000912">
    <property type="entry name" value="Herpes_MCP"/>
</dbReference>
<evidence type="ECO:0000256" key="1">
    <source>
        <dbReference type="ARBA" id="ARBA00022561"/>
    </source>
</evidence>
<dbReference type="InterPro" id="IPR023233">
    <property type="entry name" value="Herpes_MCP_upper_sf"/>
</dbReference>
<dbReference type="RefSeq" id="YP_010087394.1">
    <property type="nucleotide sequence ID" value="NC_055554.1"/>
</dbReference>
<keyword evidence="2" id="KW-1048">Host nucleus</keyword>
<gene>
    <name evidence="5" type="primary">ORF25</name>
</gene>
<evidence type="ECO:0000256" key="2">
    <source>
        <dbReference type="ARBA" id="ARBA00022562"/>
    </source>
</evidence>
<dbReference type="Pfam" id="PF03122">
    <property type="entry name" value="Herpes_MCP"/>
    <property type="match status" value="1"/>
</dbReference>
<dbReference type="Proteomes" id="UP000679767">
    <property type="component" value="Segment"/>
</dbReference>
<dbReference type="GO" id="GO:0005198">
    <property type="term" value="F:structural molecule activity"/>
    <property type="evidence" value="ECO:0007669"/>
    <property type="project" value="InterPro"/>
</dbReference>
<keyword evidence="3" id="KW-1147">T=16 icosahedral capsid protein</keyword>
<dbReference type="SUPFAM" id="SSF103417">
    <property type="entry name" value="Major capsid protein VP5"/>
    <property type="match status" value="1"/>
</dbReference>
<keyword evidence="1" id="KW-0167">Capsid protein</keyword>
<evidence type="ECO:0000313" key="6">
    <source>
        <dbReference type="Proteomes" id="UP000679767"/>
    </source>
</evidence>
<evidence type="ECO:0000256" key="4">
    <source>
        <dbReference type="ARBA" id="ARBA00022844"/>
    </source>
</evidence>